<dbReference type="PANTHER" id="PTHR44591">
    <property type="entry name" value="STRESS RESPONSE REGULATOR PROTEIN 1"/>
    <property type="match status" value="1"/>
</dbReference>
<dbReference type="InterPro" id="IPR001789">
    <property type="entry name" value="Sig_transdc_resp-reg_receiver"/>
</dbReference>
<dbReference type="Pfam" id="PF00072">
    <property type="entry name" value="Response_reg"/>
    <property type="match status" value="1"/>
</dbReference>
<dbReference type="Gene3D" id="3.40.50.2300">
    <property type="match status" value="1"/>
</dbReference>
<dbReference type="AlphaFoldDB" id="A0A4R0H328"/>
<reference evidence="4 5" key="1">
    <citation type="submission" date="2019-02" db="EMBL/GenBank/DDBJ databases">
        <title>Kribbella capetownensis sp. nov. and Kribbella speibonae sp. nov., isolated from soil.</title>
        <authorList>
            <person name="Curtis S.M."/>
            <person name="Norton I."/>
            <person name="Everest G.J."/>
            <person name="Meyers P.R."/>
        </authorList>
    </citation>
    <scope>NUCLEOTIDE SEQUENCE [LARGE SCALE GENOMIC DNA]</scope>
    <source>
        <strain evidence="4 5">KCTC 29219</strain>
    </source>
</reference>
<evidence type="ECO:0000256" key="1">
    <source>
        <dbReference type="ARBA" id="ARBA00022553"/>
    </source>
</evidence>
<dbReference type="CDD" id="cd17535">
    <property type="entry name" value="REC_NarL-like"/>
    <property type="match status" value="1"/>
</dbReference>
<dbReference type="Proteomes" id="UP000292346">
    <property type="component" value="Unassembled WGS sequence"/>
</dbReference>
<evidence type="ECO:0000256" key="2">
    <source>
        <dbReference type="PROSITE-ProRule" id="PRU00169"/>
    </source>
</evidence>
<dbReference type="EMBL" id="SJJZ01000005">
    <property type="protein sequence ID" value="TCC02742.1"/>
    <property type="molecule type" value="Genomic_DNA"/>
</dbReference>
<dbReference type="SUPFAM" id="SSF52172">
    <property type="entry name" value="CheY-like"/>
    <property type="match status" value="1"/>
</dbReference>
<dbReference type="RefSeq" id="WP_131346709.1">
    <property type="nucleotide sequence ID" value="NZ_SJJZ01000005.1"/>
</dbReference>
<dbReference type="GO" id="GO:0000160">
    <property type="term" value="P:phosphorelay signal transduction system"/>
    <property type="evidence" value="ECO:0007669"/>
    <property type="project" value="InterPro"/>
</dbReference>
<dbReference type="PANTHER" id="PTHR44591:SF18">
    <property type="entry name" value="REGULATORY PROTEIN"/>
    <property type="match status" value="1"/>
</dbReference>
<keyword evidence="1 2" id="KW-0597">Phosphoprotein</keyword>
<dbReference type="InterPro" id="IPR050595">
    <property type="entry name" value="Bact_response_regulator"/>
</dbReference>
<dbReference type="InterPro" id="IPR011006">
    <property type="entry name" value="CheY-like_superfamily"/>
</dbReference>
<feature type="domain" description="Response regulatory" evidence="3">
    <location>
        <begin position="4"/>
        <end position="117"/>
    </location>
</feature>
<dbReference type="OrthoDB" id="7352332at2"/>
<protein>
    <submittedName>
        <fullName evidence="4">Response regulator</fullName>
    </submittedName>
</protein>
<organism evidence="4 5">
    <name type="scientific">Kribbella soli</name>
    <dbReference type="NCBI Taxonomy" id="1124743"/>
    <lineage>
        <taxon>Bacteria</taxon>
        <taxon>Bacillati</taxon>
        <taxon>Actinomycetota</taxon>
        <taxon>Actinomycetes</taxon>
        <taxon>Propionibacteriales</taxon>
        <taxon>Kribbellaceae</taxon>
        <taxon>Kribbella</taxon>
    </lineage>
</organism>
<proteinExistence type="predicted"/>
<name>A0A4R0H328_9ACTN</name>
<evidence type="ECO:0000313" key="4">
    <source>
        <dbReference type="EMBL" id="TCC02742.1"/>
    </source>
</evidence>
<evidence type="ECO:0000313" key="5">
    <source>
        <dbReference type="Proteomes" id="UP000292346"/>
    </source>
</evidence>
<keyword evidence="5" id="KW-1185">Reference proteome</keyword>
<feature type="modified residue" description="4-aspartylphosphate" evidence="2">
    <location>
        <position position="54"/>
    </location>
</feature>
<dbReference type="SMART" id="SM00448">
    <property type="entry name" value="REC"/>
    <property type="match status" value="1"/>
</dbReference>
<comment type="caution">
    <text evidence="4">The sequence shown here is derived from an EMBL/GenBank/DDBJ whole genome shotgun (WGS) entry which is preliminary data.</text>
</comment>
<dbReference type="PROSITE" id="PS50110">
    <property type="entry name" value="RESPONSE_REGULATORY"/>
    <property type="match status" value="1"/>
</dbReference>
<evidence type="ECO:0000259" key="3">
    <source>
        <dbReference type="PROSITE" id="PS50110"/>
    </source>
</evidence>
<gene>
    <name evidence="4" type="ORF">E0H45_37595</name>
</gene>
<dbReference type="InterPro" id="IPR058245">
    <property type="entry name" value="NreC/VraR/RcsB-like_REC"/>
</dbReference>
<accession>A0A4R0H328</accession>
<sequence length="117" mass="12273">MAERVLIVDDHAPFRSIARALLTAEGFEVVGEAGDGRSALEASRRLRPTVVLLDIQLPDLDGFEVARQLAADPDGPAVVLTSSRDSSSYRRRLAGSTARGFIAKAELSGAAVAALVG</sequence>